<dbReference type="SUPFAM" id="SSF56112">
    <property type="entry name" value="Protein kinase-like (PK-like)"/>
    <property type="match status" value="1"/>
</dbReference>
<dbReference type="InterPro" id="IPR012582">
    <property type="entry name" value="DNAPKcs_CC3"/>
</dbReference>
<dbReference type="InterPro" id="IPR003152">
    <property type="entry name" value="FATC_dom"/>
</dbReference>
<dbReference type="PROSITE" id="PS51190">
    <property type="entry name" value="FATC"/>
    <property type="match status" value="1"/>
</dbReference>
<dbReference type="Pfam" id="PF02260">
    <property type="entry name" value="FATC"/>
    <property type="match status" value="1"/>
</dbReference>
<dbReference type="GeneID" id="7844117"/>
<dbReference type="InterPro" id="IPR037706">
    <property type="entry name" value="DNA-PK_dom"/>
</dbReference>
<dbReference type="Gene3D" id="1.10.1070.11">
    <property type="entry name" value="Phosphatidylinositol 3-/4-kinase, catalytic domain"/>
    <property type="match status" value="1"/>
</dbReference>
<dbReference type="GO" id="GO:0005634">
    <property type="term" value="C:nucleus"/>
    <property type="evidence" value="ECO:0007669"/>
    <property type="project" value="InterPro"/>
</dbReference>
<dbReference type="SMART" id="SM01343">
    <property type="entry name" value="FATC"/>
    <property type="match status" value="1"/>
</dbReference>
<dbReference type="OrthoDB" id="431717at2759"/>
<dbReference type="EMBL" id="GG662857">
    <property type="protein sequence ID" value="EAR86841.2"/>
    <property type="molecule type" value="Genomic_DNA"/>
</dbReference>
<dbReference type="STRING" id="312017.Q22NE4"/>
<dbReference type="InterPro" id="IPR036940">
    <property type="entry name" value="PI3/4_kinase_cat_sf"/>
</dbReference>
<evidence type="ECO:0000259" key="2">
    <source>
        <dbReference type="PROSITE" id="PS50290"/>
    </source>
</evidence>
<dbReference type="PANTHER" id="PTHR11139:SF68">
    <property type="entry name" value="DNA-DEPENDENT PROTEIN KINASE CATALYTIC SUBUNIT"/>
    <property type="match status" value="1"/>
</dbReference>
<dbReference type="InterPro" id="IPR046804">
    <property type="entry name" value="DNA-PKcs_N"/>
</dbReference>
<feature type="compositionally biased region" description="Acidic residues" evidence="1">
    <location>
        <begin position="3031"/>
        <end position="3043"/>
    </location>
</feature>
<dbReference type="InterPro" id="IPR016024">
    <property type="entry name" value="ARM-type_fold"/>
</dbReference>
<dbReference type="Gene3D" id="1.25.10.10">
    <property type="entry name" value="Leucine-rich Repeat Variant"/>
    <property type="match status" value="1"/>
</dbReference>
<feature type="compositionally biased region" description="Basic residues" evidence="1">
    <location>
        <begin position="3016"/>
        <end position="3025"/>
    </location>
</feature>
<protein>
    <submittedName>
        <fullName evidence="5">Phosphatidylinositol 3-and 4-kinase family protein</fullName>
    </submittedName>
</protein>
<dbReference type="InterPro" id="IPR000403">
    <property type="entry name" value="PI3/4_kinase_cat_dom"/>
</dbReference>
<dbReference type="GO" id="GO:0006303">
    <property type="term" value="P:double-strand break repair via nonhomologous end joining"/>
    <property type="evidence" value="ECO:0007669"/>
    <property type="project" value="InterPro"/>
</dbReference>
<gene>
    <name evidence="5" type="ORF">TTHERM_00203010</name>
</gene>
<dbReference type="InterPro" id="IPR050517">
    <property type="entry name" value="DDR_Repair_Kinase"/>
</dbReference>
<dbReference type="KEGG" id="tet:TTHERM_00203010"/>
<evidence type="ECO:0000256" key="1">
    <source>
        <dbReference type="SAM" id="MobiDB-lite"/>
    </source>
</evidence>
<dbReference type="CDD" id="cd05172">
    <property type="entry name" value="PIKKc_DNA-PK"/>
    <property type="match status" value="1"/>
</dbReference>
<dbReference type="eggNOG" id="KOG0891">
    <property type="taxonomic scope" value="Eukaryota"/>
</dbReference>
<dbReference type="PROSITE" id="PS51189">
    <property type="entry name" value="FAT"/>
    <property type="match status" value="1"/>
</dbReference>
<dbReference type="SUPFAM" id="SSF48371">
    <property type="entry name" value="ARM repeat"/>
    <property type="match status" value="2"/>
</dbReference>
<dbReference type="InParanoid" id="Q22NE4"/>
<dbReference type="Proteomes" id="UP000009168">
    <property type="component" value="Unassembled WGS sequence"/>
</dbReference>
<dbReference type="GO" id="GO:0004677">
    <property type="term" value="F:DNA-dependent protein kinase activity"/>
    <property type="evidence" value="ECO:0007669"/>
    <property type="project" value="InterPro"/>
</dbReference>
<feature type="domain" description="PI3K/PI4K catalytic" evidence="2">
    <location>
        <begin position="3950"/>
        <end position="4285"/>
    </location>
</feature>
<name>Q22NE4_TETTS</name>
<evidence type="ECO:0000259" key="3">
    <source>
        <dbReference type="PROSITE" id="PS51189"/>
    </source>
</evidence>
<sequence>MLEHLLESALIKLYQGNFTDSKQIVQAISDILLDETLDDSQISLCNSKIFNSDLNLFTYLENNRTYKDNLQAQIRKGLFRTIAAYIKLRKLKVFEYIELICKNCMSLFKKEESNQAKETSLSPIIKIIKCIDNSELLEKIIDPKNTISALLNEIKFCKPTQKVKGSIWNLIGIIFQFFTDQLEDDLKAEIQTVCFKELQVQMASQKPEVSYVSGMFKSFRYSLKEIHLSNKELEDLYKMIKIGITEIKDVKTYSVINNALKVLTAYSHIFKVQILDDSKEIIDKVLGLISHNNRDVKENASDCLESLMALLAIELDSSYKNHELSFNYIIQKMSFLINQERQQIYTASITVIIKSIGIFSKAIAKHLGQDQLQLFFKQMINLSEVRLLKHIEKDGVNSVVDFQPVEDETMKKGTSFKTILYRQKQVISFITSFANIISQLDKLYEDESQSLLRLCMVGFKQFSSFYEKYKEPLNEGIVQLMREMKKHQSIYIIWLENLVQNGLVQSIKLPDNSFLSMQEYYETLKSCSQFWKSLFNCQLWTDETLHHFSAQFFQYIIQLLENTDLSYKVVYTQQIEEDEIKDKNQMEIEQDKESKIQDIIREIQQVQYVANNEVDLQFFYRVTLLFDSVLPSIKPALFSNYIYQFYKSIILKLRKLPRSIVLLKLLRCLNEYIEKNNILKGLKKYIKKDITSQIKIFFSELYKNLGKYQDELLIDCLKTMLSIPFEVLLIDNYSFFRKNLIVALKKGFELGVQNVSMGFAAIECLQKIIKRSKNRVVFKYLKLVIPYLSEYLSITKGELEEITSDMKYKVQSNNQQRDIFNLTVSELGQRKKDLIERVTNLLGDIGGESHLIVLSEKGFQGNVERQLLSEFENLQISKKGVSLISWDYEAKVLFPLPLLAKKIDINLTKLLPRMVELTLNPDDKIKVYACEAIHAITIYMIGTQASSIQGGQKKRGRDMENLIKSKEEFSKIYSKLFPTIFSIGSNSSHPSCQLMNQLILQISRWFANSKQLESPEVAELLDNIMNFISSKDNNNLRELAANCLGQFIKWTLKQNTEQEIKVNHSNIKSALRRIISFSGQPDLSKRFGALLALKEVVNNIKNESFLVDKFIMETIQTSMRIVQKTGVSNEVEDNFNILIKLQTNIIQKNYKTLKAKNENRSGQFKLLDSLLDWLYSYGFFNSSYLVRKSSFELWQSILNREDSDISCKKFLAKRKQGDNLFGDQIKQLKLAINSQSYFREINVLLSQLDVVTFIVKNNFFSVQEELLQFEDIIDSFCTNIENFFNSLFKIQESYLKSDGLLMEILLDDAVDIDIQENQYQAVINLFIKICEFMSLLSNDILNFTTFLDVLLNITLENKYSIFLQMLLKPNHLIRGMNIDIFLTKSELYFEKITPVIKALQEITQEGVDFFQDYVLKALEDIFKGNKPQKFEEIISDEQKLKENELKIFLEGIKLIFKLCSQSSRYTIRYIEKAISGILNGVKSSEENILNKQDSLFRESRTQQIFQFALDISSESTNEFILQIISQQSQFFQKYENQLLTYVKSKWNLIGQKYLMLAKDNISLLKLTIPLLQSIIQSFNRKEKEESLLILIQNLPVINIERKEDTFLEIELKLNWLIMSSIEGLVIEKNYSDYVEKLIEVSLKVEKSLFIHEQGFNLLGFYLKCINNADFFVKRGLRDKVNSVRSKYFPMKVKELKRDSKQEIDFKSILGCMINMIKLAGQIELLEILFPVIRESLEEPYHTKIITFIQQFIKENFMTQTVNKQLYFMEWALDQYKDKDLDRSLLECIRYEIIQKVLLHLIENAKEEANVKFMVKNSPYLEKLFYNTDFMKQENMKEVLRWVQELIQVFNIFESLYKALSLDKIKDDVHKKLYPDTTQGNELTKSLIKIAFEYRKKGFERADDIKNNVQNNPDLIGIDSHSILRLFSCAVYNCLSQIITKTQNKENILNQFLFQQKNDHLWDLLIDGTQKEFNFEIETNFEERSYARTRNIFSRIPKFDTKEILCKKYLNETVLCTFNKTSASQAFLPSFANELISKNSEHDIYEDEEDESENIIQETKKYMQQQQNLFFGDQTGENLEMDLINRHPCMPTVLTNIDKMVQQFPLTEAMPQWMTNLLEEVKKDSCSLGQKIFIIKIVLNKPLLFEKYSQQWFDVLVDYAKLNDNGSKFFHYFLRDVTTTLIDWCSKKPNLVTRRIASDKKQNLCQVINKICRVLAHKEKEIFKQNIQILKNLLDLWKECIYVDENQLTKMLLLEDKEDKEKSQLWNLNSILILDACIQLRIPILSNYEAFSRAQTVEEKFAFFLNISEKDRLKRLLLFQQHSKRQYCKAASAVCGGLLSMMHEYGGQFEGKRKIYEQEIVNNSVNIINKTDKTSKERFPIIVACITQYYPDFLNNIKIITYCQDYIHQKSKMDRAYILQSILIFLKKKLDKRENMKEDIHKICTSFRGVVQNVAEDENVENQEKFLSLFVFLSSPQILNSFDDAIQLMRISISILKQKYERHYQEKFATAYYTIVYNLYDYLINQESDLKDKNQINESEEMNQFKSQVKSCILCGLTSQHNTIRENTFKFLDRETNDSKTPYERLLYLIQEIYQPEQERLWLLSAVPLIMCLSKRTSDYDKNLFDEQLSKLAQFYDWDFRDSHNMRLYNSSQPLTPLYTLSQVNYKDSQGFAIPAPRRMYNITGVSQMPIQEGVRATVYSQSQDNSQGEMVIPSQDQASQMNQLEEKRQIYQDQMKRLVNPSQQISSSFSSSNRNPYTFNQSQLFFDNKMSSISEENEDDENEEGEEKKIDLFGTDIQREKKNNNLSKFFASHLFDFSQVNKNSTNKIRYQDSKEGKTLTNTVDIKKRQQQLFFENQNRMRKQQLQTIRKYKIGELPDIGILYKDIIDPLMALSFIDETLAGQLFQLLLHSMFMKEESADRQQKLKDILSNILAKSIVHDFNFVSTIHKTMIMLTKEGELFDSNIIKQSGLLSHSYYTSILLLEESLFSLFHRIDQNEQAGDKDVLKKRKEILKNNQKKASRARGRKEMQIGEDDYEKDLDENEEDLEEERLLYESRKKQSEKKRLEVNYWMDLIDIYSHLNEKDQIKGILKKTVSHEGQKDMIVALDLKFSGQIQNSLKILKEISSKNKESERQNQFRMAIEDNLNNQVSLDDRIQEYIQSEYQDTLALMGKWDDLANELIEINKDVLEQPEKIGVEKMKILMLSLMQSDSADTSRWEELKDYVKLWMNTEYGKSVLEGPLSYEMALITILDGDIDRTRYYHKLSQNQFLRVWSNFGSFATASKHEYLSNIYKNYELKEYLHLDGKIEATYEDFNSLFKNWQNRKPSNTYDNQICWDQILNSREIFALALYQKYNLEDQFVNKIRSNWYIQNVKGMLKKGIHGAADRKMKKAAGYRKVMNGLPEFNWDYYKITSKLKLKQLEVDLKNDQIPENPFEKFSKLIKIFEQEKEKYIHQLDQSQIVKFEQLNIQVNEKFIDVYQDYTLTQIVEDIFLEKYADVINNIYWGYNKLFQNDIMKKDIDLSSQSQSLSQPFENTFSFKGPASLPQMAGNNNFNSSEQIFEEIIPMRLKSYKRFANFCEQLLRIIESESRDHLKKTLKVQYQLTVETVGSSFLEYTLKCFSLMGGINQFEQKSNKMQMEVETGEKIQENPEKSQNQSIEFDQNMSNLVLKMLRIIQQIPNMTGQKFKEAIELQIIPSWIFISFLPQMMHILKKQNLVEFFEPLIKKLAKNYPEALIYQFNTIFSNQTTCETALSQEIYEALHKEMPHYYNFMYHLNQITHPEHRLIYYLEYLKSQFLSFQKIHNTYSSQKDYVKLNKAVEEYQKIIDRILKETEEDLFQHNINADHMGSYNIKFSKDHISEFKKLVKKFTDITKGDDQDKKEAYDFIKKFRDKVNTKDLKSGYDKLSNFSSFLQNFQADHIIEIPGQYTSGAVITEPYKESHIKIQSFDSQILTLQSIRRPKRLCIYGSDEKCYKFLVKGIEDLRLDQRIEQLFQVMNNIFEYDPQCQSKELNLSTFNIIPMTNILGLLEWVDKTSVLKEILNKEFQEKMGSKEDIAQDNEGLRMRREWLKQLDRKGGLAEQHIKLQLEPSDKIEQAFNEQADLIPRDVFRNALERLASTCETYLYLKERFIRNYAVVCVSGYILGIGDRHLENFLVNYSNGDIVSIDFGYSFGAGLGLAVPELMPFRLTRCFTNLMSPIGINGIFRQSMISSMMALKKKRNILLEFCEVFINDPLVDWVKLTKDKKMGTIMFSENIGHLDSTKTYNAEQSQSQQQYGLSTMEASQIADLMIHMQRIDIVKLKLIGMNPSHLFTEELSSTRHKTGNYFQHLKSALKGKPKSIRNQYNEKQFLEVHEQVDCLIDLAVDPNIIGRVWIGWAPII</sequence>
<evidence type="ECO:0000313" key="5">
    <source>
        <dbReference type="EMBL" id="EAR86841.2"/>
    </source>
</evidence>
<dbReference type="InterPro" id="IPR011989">
    <property type="entry name" value="ARM-like"/>
</dbReference>
<dbReference type="InterPro" id="IPR011009">
    <property type="entry name" value="Kinase-like_dom_sf"/>
</dbReference>
<dbReference type="HOGENOM" id="CLU_224534_0_0_1"/>
<reference evidence="6" key="1">
    <citation type="journal article" date="2006" name="PLoS Biol.">
        <title>Macronuclear genome sequence of the ciliate Tetrahymena thermophila, a model eukaryote.</title>
        <authorList>
            <person name="Eisen J.A."/>
            <person name="Coyne R.S."/>
            <person name="Wu M."/>
            <person name="Wu D."/>
            <person name="Thiagarajan M."/>
            <person name="Wortman J.R."/>
            <person name="Badger J.H."/>
            <person name="Ren Q."/>
            <person name="Amedeo P."/>
            <person name="Jones K.M."/>
            <person name="Tallon L.J."/>
            <person name="Delcher A.L."/>
            <person name="Salzberg S.L."/>
            <person name="Silva J.C."/>
            <person name="Haas B.J."/>
            <person name="Majoros W.H."/>
            <person name="Farzad M."/>
            <person name="Carlton J.M."/>
            <person name="Smith R.K. Jr."/>
            <person name="Garg J."/>
            <person name="Pearlman R.E."/>
            <person name="Karrer K.M."/>
            <person name="Sun L."/>
            <person name="Manning G."/>
            <person name="Elde N.C."/>
            <person name="Turkewitz A.P."/>
            <person name="Asai D.J."/>
            <person name="Wilkes D.E."/>
            <person name="Wang Y."/>
            <person name="Cai H."/>
            <person name="Collins K."/>
            <person name="Stewart B.A."/>
            <person name="Lee S.R."/>
            <person name="Wilamowska K."/>
            <person name="Weinberg Z."/>
            <person name="Ruzzo W.L."/>
            <person name="Wloga D."/>
            <person name="Gaertig J."/>
            <person name="Frankel J."/>
            <person name="Tsao C.-C."/>
            <person name="Gorovsky M.A."/>
            <person name="Keeling P.J."/>
            <person name="Waller R.F."/>
            <person name="Patron N.J."/>
            <person name="Cherry J.M."/>
            <person name="Stover N.A."/>
            <person name="Krieger C.J."/>
            <person name="del Toro C."/>
            <person name="Ryder H.F."/>
            <person name="Williamson S.C."/>
            <person name="Barbeau R.A."/>
            <person name="Hamilton E.P."/>
            <person name="Orias E."/>
        </authorList>
    </citation>
    <scope>NUCLEOTIDE SEQUENCE [LARGE SCALE GENOMIC DNA]</scope>
    <source>
        <strain evidence="6">SB210</strain>
    </source>
</reference>
<accession>Q22NE4</accession>
<organism evidence="5 6">
    <name type="scientific">Tetrahymena thermophila (strain SB210)</name>
    <dbReference type="NCBI Taxonomy" id="312017"/>
    <lineage>
        <taxon>Eukaryota</taxon>
        <taxon>Sar</taxon>
        <taxon>Alveolata</taxon>
        <taxon>Ciliophora</taxon>
        <taxon>Intramacronucleata</taxon>
        <taxon>Oligohymenophorea</taxon>
        <taxon>Hymenostomatida</taxon>
        <taxon>Tetrahymenina</taxon>
        <taxon>Tetrahymenidae</taxon>
        <taxon>Tetrahymena</taxon>
    </lineage>
</organism>
<feature type="domain" description="FAT" evidence="3">
    <location>
        <begin position="2965"/>
        <end position="3747"/>
    </location>
</feature>
<dbReference type="InterPro" id="IPR014009">
    <property type="entry name" value="PIK_FAT"/>
</dbReference>
<dbReference type="Pfam" id="PF00454">
    <property type="entry name" value="PI3_PI4_kinase"/>
    <property type="match status" value="1"/>
</dbReference>
<feature type="domain" description="FATC" evidence="4">
    <location>
        <begin position="4352"/>
        <end position="4384"/>
    </location>
</feature>
<dbReference type="SMART" id="SM00146">
    <property type="entry name" value="PI3Kc"/>
    <property type="match status" value="1"/>
</dbReference>
<dbReference type="GO" id="GO:0000723">
    <property type="term" value="P:telomere maintenance"/>
    <property type="evidence" value="ECO:0007669"/>
    <property type="project" value="TreeGrafter"/>
</dbReference>
<evidence type="ECO:0000313" key="6">
    <source>
        <dbReference type="Proteomes" id="UP000009168"/>
    </source>
</evidence>
<evidence type="ECO:0000259" key="4">
    <source>
        <dbReference type="PROSITE" id="PS51190"/>
    </source>
</evidence>
<proteinExistence type="predicted"/>
<dbReference type="Pfam" id="PF08163">
    <property type="entry name" value="DNAPKcs_CC3"/>
    <property type="match status" value="1"/>
</dbReference>
<dbReference type="SMART" id="SM01344">
    <property type="entry name" value="NUC194"/>
    <property type="match status" value="1"/>
</dbReference>
<dbReference type="RefSeq" id="XP_001007086.2">
    <property type="nucleotide sequence ID" value="XM_001007086.2"/>
</dbReference>
<dbReference type="PANTHER" id="PTHR11139">
    <property type="entry name" value="ATAXIA TELANGIECTASIA MUTATED ATM -RELATED"/>
    <property type="match status" value="1"/>
</dbReference>
<dbReference type="PROSITE" id="PS50290">
    <property type="entry name" value="PI3_4_KINASE_3"/>
    <property type="match status" value="1"/>
</dbReference>
<dbReference type="Gene3D" id="3.30.1010.10">
    <property type="entry name" value="Phosphatidylinositol 3-kinase Catalytic Subunit, Chain A, domain 4"/>
    <property type="match status" value="1"/>
</dbReference>
<keyword evidence="6" id="KW-1185">Reference proteome</keyword>
<dbReference type="Pfam" id="PF20500">
    <property type="entry name" value="DNA-PKcs_N"/>
    <property type="match status" value="2"/>
</dbReference>
<feature type="region of interest" description="Disordered" evidence="1">
    <location>
        <begin position="3016"/>
        <end position="3043"/>
    </location>
</feature>